<dbReference type="Proteomes" id="UP000053199">
    <property type="component" value="Unassembled WGS sequence"/>
</dbReference>
<keyword evidence="5" id="KW-1185">Reference proteome</keyword>
<organism evidence="4 5">
    <name type="scientific">Pseudarthrobacter enclensis</name>
    <dbReference type="NCBI Taxonomy" id="993070"/>
    <lineage>
        <taxon>Bacteria</taxon>
        <taxon>Bacillati</taxon>
        <taxon>Actinomycetota</taxon>
        <taxon>Actinomycetes</taxon>
        <taxon>Micrococcales</taxon>
        <taxon>Micrococcaceae</taxon>
        <taxon>Pseudarthrobacter</taxon>
    </lineage>
</organism>
<reference evidence="4 5" key="1">
    <citation type="journal article" date="2014" name="Arch. Microbiol.">
        <title>Arthrobacter enclensis sp. nov., isolated from sediment sample.</title>
        <authorList>
            <person name="Dastager S.G."/>
            <person name="Liu Q."/>
            <person name="Tang S.K."/>
            <person name="Krishnamurthi S."/>
            <person name="Lee J.C."/>
            <person name="Li W.J."/>
        </authorList>
    </citation>
    <scope>NUCLEOTIDE SEQUENCE [LARGE SCALE GENOMIC DNA]</scope>
    <source>
        <strain evidence="4 5">NIO-1008</strain>
    </source>
</reference>
<dbReference type="STRING" id="993070.AS031_17805"/>
<dbReference type="EMBL" id="LNQM01000010">
    <property type="protein sequence ID" value="KSU70444.1"/>
    <property type="molecule type" value="Genomic_DNA"/>
</dbReference>
<evidence type="ECO:0000256" key="2">
    <source>
        <dbReference type="SAM" id="SignalP"/>
    </source>
</evidence>
<feature type="compositionally biased region" description="Pro residues" evidence="1">
    <location>
        <begin position="50"/>
        <end position="62"/>
    </location>
</feature>
<evidence type="ECO:0000259" key="3">
    <source>
        <dbReference type="Pfam" id="PF19843"/>
    </source>
</evidence>
<evidence type="ECO:0000256" key="1">
    <source>
        <dbReference type="SAM" id="MobiDB-lite"/>
    </source>
</evidence>
<feature type="chain" id="PRO_5006893098" description="DUF6318 domain-containing protein" evidence="2">
    <location>
        <begin position="37"/>
        <end position="222"/>
    </location>
</feature>
<evidence type="ECO:0000313" key="5">
    <source>
        <dbReference type="Proteomes" id="UP000053199"/>
    </source>
</evidence>
<dbReference type="InterPro" id="IPR046281">
    <property type="entry name" value="DUF6318"/>
</dbReference>
<protein>
    <recommendedName>
        <fullName evidence="3">DUF6318 domain-containing protein</fullName>
    </recommendedName>
</protein>
<sequence length="222" mass="23017">MISHNVRMSFGLRPAAAALAVAGAVVLAGCSGGAPADPGTSPASASATPPASPSPSTSPSPTPSAVYKPADASGPAQNVPVPVLPEVAKTETKEGAEAYAKYWFSVLSYAYETGNVDIFEQVEPPGCTACLKVKEVIKNWHSEGRWLVGGKLTTPVANTTFEKAEDGRYQVAVQVHQEPLSYMRADGSVARTDPQAPDQGNLLMLDYKGGAWTASELGSIVG</sequence>
<comment type="caution">
    <text evidence="4">The sequence shown here is derived from an EMBL/GenBank/DDBJ whole genome shotgun (WGS) entry which is preliminary data.</text>
</comment>
<feature type="compositionally biased region" description="Low complexity" evidence="1">
    <location>
        <begin position="35"/>
        <end position="49"/>
    </location>
</feature>
<dbReference type="AlphaFoldDB" id="A0A0V8I6M7"/>
<feature type="domain" description="DUF6318" evidence="3">
    <location>
        <begin position="66"/>
        <end position="216"/>
    </location>
</feature>
<feature type="region of interest" description="Disordered" evidence="1">
    <location>
        <begin position="35"/>
        <end position="80"/>
    </location>
</feature>
<proteinExistence type="predicted"/>
<name>A0A0V8I6M7_9MICC</name>
<dbReference type="PROSITE" id="PS51257">
    <property type="entry name" value="PROKAR_LIPOPROTEIN"/>
    <property type="match status" value="1"/>
</dbReference>
<feature type="signal peptide" evidence="2">
    <location>
        <begin position="1"/>
        <end position="36"/>
    </location>
</feature>
<dbReference type="Pfam" id="PF19843">
    <property type="entry name" value="DUF6318"/>
    <property type="match status" value="1"/>
</dbReference>
<dbReference type="OrthoDB" id="3748111at2"/>
<gene>
    <name evidence="4" type="ORF">AS031_17805</name>
</gene>
<accession>A0A0V8I6M7</accession>
<evidence type="ECO:0000313" key="4">
    <source>
        <dbReference type="EMBL" id="KSU70444.1"/>
    </source>
</evidence>
<keyword evidence="2" id="KW-0732">Signal</keyword>